<protein>
    <submittedName>
        <fullName evidence="11">Acyltransferase family protein</fullName>
        <ecNumber evidence="11">2.3.1.-</ecNumber>
    </submittedName>
</protein>
<feature type="transmembrane region" description="Helical" evidence="9">
    <location>
        <begin position="239"/>
        <end position="259"/>
    </location>
</feature>
<comment type="subcellular location">
    <subcellularLocation>
        <location evidence="1">Cell membrane</location>
        <topology evidence="1">Multi-pass membrane protein</topology>
    </subcellularLocation>
</comment>
<accession>A0ABT6ZJL7</accession>
<sequence>MPQTAPGHRTAARSSGYMPALDGLRAFAVLAVVLYHLGVPSTQGGLIGVTVFFVISGYLITKLLLKEYARTGTLDFKSFYIKRVKRLMPAIVLVVLVTATLCTLFNHALLTKMRPDVLPSLFFFNNWWQIANDASYFDNIGGPSPLTHFWSLAIEEQFYLVLPVCLFLALRFGASRRQLAGGVLVLALASIVAMAVLYDPAADPTRVYYGTDTRAFSLLIGVALAVVSANRRDRRLTPAVCDGLALLGIGGLVLFVVLCEGTGPFLYYGGFLLASILSAAAIVGLVEPGGGLVARVFSLKPLLWVGTRSYGIYLWHYPLALLMTPQNAASDLPWWHPVVLAVVIGLVAEASYRLVEQPIRTGTFRFWRAPRPVARRRPNGPQRPEGSRQPATSRERSSSGRSQRPTLPAPLATLGRLQPVVLAVGACALVALCGFAFVPDTSVLSKEGAALLSGSDEAVTSGSGPAAKTEANESAPTAEAEAPSSAAEAEGGDNTYLATDSRTDSQRAFDEALVNKPVPEGAYNVVWIGDSVSIRPVPYAQKAFPSGYIDAKKNRRLAQGVEIYQSLAASGQVGNVVVFALGTNGAPKAENIDAAVQAVGPDTGIWFVTLRTSEFDPTASNQAMRDAASRYENVRVIDWHAASEGHDEYFDGDGTHLSELGAQVYTSLIADGVAVQLPEGAMDFQSAEDNEATMYESWTTPSDGESA</sequence>
<dbReference type="EMBL" id="JASJEX010000002">
    <property type="protein sequence ID" value="MDJ1129248.1"/>
    <property type="molecule type" value="Genomic_DNA"/>
</dbReference>
<feature type="transmembrane region" description="Helical" evidence="9">
    <location>
        <begin position="181"/>
        <end position="201"/>
    </location>
</feature>
<keyword evidence="12" id="KW-1185">Reference proteome</keyword>
<dbReference type="InterPro" id="IPR036514">
    <property type="entry name" value="SGNH_hydro_sf"/>
</dbReference>
<keyword evidence="4 9" id="KW-0812">Transmembrane</keyword>
<evidence type="ECO:0000256" key="5">
    <source>
        <dbReference type="ARBA" id="ARBA00022989"/>
    </source>
</evidence>
<evidence type="ECO:0000256" key="2">
    <source>
        <dbReference type="ARBA" id="ARBA00022475"/>
    </source>
</evidence>
<feature type="transmembrane region" description="Helical" evidence="9">
    <location>
        <begin position="20"/>
        <end position="38"/>
    </location>
</feature>
<dbReference type="Gene3D" id="3.40.50.1110">
    <property type="entry name" value="SGNH hydrolase"/>
    <property type="match status" value="1"/>
</dbReference>
<keyword evidence="6 9" id="KW-0472">Membrane</keyword>
<feature type="transmembrane region" description="Helical" evidence="9">
    <location>
        <begin position="420"/>
        <end position="438"/>
    </location>
</feature>
<dbReference type="EC" id="2.3.1.-" evidence="11"/>
<dbReference type="RefSeq" id="WP_283713940.1">
    <property type="nucleotide sequence ID" value="NZ_JASJEW010000008.1"/>
</dbReference>
<organism evidence="11 12">
    <name type="scientific">Kribbibacterium absianum</name>
    <dbReference type="NCBI Taxonomy" id="3044210"/>
    <lineage>
        <taxon>Bacteria</taxon>
        <taxon>Bacillati</taxon>
        <taxon>Actinomycetota</taxon>
        <taxon>Coriobacteriia</taxon>
        <taxon>Coriobacteriales</taxon>
        <taxon>Kribbibacteriaceae</taxon>
        <taxon>Kribbibacterium</taxon>
    </lineage>
</organism>
<keyword evidence="3 11" id="KW-0808">Transferase</keyword>
<evidence type="ECO:0000256" key="1">
    <source>
        <dbReference type="ARBA" id="ARBA00004651"/>
    </source>
</evidence>
<keyword evidence="7 11" id="KW-0012">Acyltransferase</keyword>
<evidence type="ECO:0000256" key="4">
    <source>
        <dbReference type="ARBA" id="ARBA00022692"/>
    </source>
</evidence>
<feature type="domain" description="Acyltransferase 3" evidence="10">
    <location>
        <begin position="20"/>
        <end position="347"/>
    </location>
</feature>
<name>A0ABT6ZJL7_9ACTN</name>
<feature type="compositionally biased region" description="Low complexity" evidence="8">
    <location>
        <begin position="472"/>
        <end position="489"/>
    </location>
</feature>
<reference evidence="11" key="1">
    <citation type="submission" date="2023-05" db="EMBL/GenBank/DDBJ databases">
        <title>[olsenella] sp. nov., isolated from a pig farm feces dump.</title>
        <authorList>
            <person name="Chang Y.-H."/>
        </authorList>
    </citation>
    <scope>NUCLEOTIDE SEQUENCE</scope>
    <source>
        <strain evidence="11">YH-ols2217</strain>
    </source>
</reference>
<gene>
    <name evidence="11" type="ORF">QJ043_04040</name>
</gene>
<evidence type="ECO:0000259" key="10">
    <source>
        <dbReference type="Pfam" id="PF01757"/>
    </source>
</evidence>
<feature type="transmembrane region" description="Helical" evidence="9">
    <location>
        <begin position="334"/>
        <end position="355"/>
    </location>
</feature>
<evidence type="ECO:0000256" key="7">
    <source>
        <dbReference type="ARBA" id="ARBA00023315"/>
    </source>
</evidence>
<evidence type="ECO:0000256" key="8">
    <source>
        <dbReference type="SAM" id="MobiDB-lite"/>
    </source>
</evidence>
<dbReference type="Proteomes" id="UP001431693">
    <property type="component" value="Unassembled WGS sequence"/>
</dbReference>
<feature type="region of interest" description="Disordered" evidence="8">
    <location>
        <begin position="455"/>
        <end position="502"/>
    </location>
</feature>
<proteinExistence type="predicted"/>
<dbReference type="SUPFAM" id="SSF52266">
    <property type="entry name" value="SGNH hydrolase"/>
    <property type="match status" value="1"/>
</dbReference>
<feature type="region of interest" description="Disordered" evidence="8">
    <location>
        <begin position="373"/>
        <end position="410"/>
    </location>
</feature>
<dbReference type="InterPro" id="IPR002656">
    <property type="entry name" value="Acyl_transf_3_dom"/>
</dbReference>
<keyword evidence="5 9" id="KW-1133">Transmembrane helix</keyword>
<feature type="transmembrane region" description="Helical" evidence="9">
    <location>
        <begin position="86"/>
        <end position="109"/>
    </location>
</feature>
<comment type="caution">
    <text evidence="11">The sequence shown here is derived from an EMBL/GenBank/DDBJ whole genome shotgun (WGS) entry which is preliminary data.</text>
</comment>
<dbReference type="PANTHER" id="PTHR23028">
    <property type="entry name" value="ACETYLTRANSFERASE"/>
    <property type="match status" value="1"/>
</dbReference>
<feature type="transmembrane region" description="Helical" evidence="9">
    <location>
        <begin position="292"/>
        <end position="314"/>
    </location>
</feature>
<dbReference type="InterPro" id="IPR050879">
    <property type="entry name" value="Acyltransferase_3"/>
</dbReference>
<feature type="transmembrane region" description="Helical" evidence="9">
    <location>
        <begin position="265"/>
        <end position="285"/>
    </location>
</feature>
<evidence type="ECO:0000313" key="12">
    <source>
        <dbReference type="Proteomes" id="UP001431693"/>
    </source>
</evidence>
<evidence type="ECO:0000256" key="9">
    <source>
        <dbReference type="SAM" id="Phobius"/>
    </source>
</evidence>
<dbReference type="Pfam" id="PF01757">
    <property type="entry name" value="Acyl_transf_3"/>
    <property type="match status" value="1"/>
</dbReference>
<dbReference type="GO" id="GO:0016746">
    <property type="term" value="F:acyltransferase activity"/>
    <property type="evidence" value="ECO:0007669"/>
    <property type="project" value="UniProtKB-KW"/>
</dbReference>
<feature type="transmembrane region" description="Helical" evidence="9">
    <location>
        <begin position="157"/>
        <end position="174"/>
    </location>
</feature>
<dbReference type="PANTHER" id="PTHR23028:SF53">
    <property type="entry name" value="ACYL_TRANSF_3 DOMAIN-CONTAINING PROTEIN"/>
    <property type="match status" value="1"/>
</dbReference>
<evidence type="ECO:0000313" key="11">
    <source>
        <dbReference type="EMBL" id="MDJ1129248.1"/>
    </source>
</evidence>
<evidence type="ECO:0000256" key="3">
    <source>
        <dbReference type="ARBA" id="ARBA00022679"/>
    </source>
</evidence>
<evidence type="ECO:0000256" key="6">
    <source>
        <dbReference type="ARBA" id="ARBA00023136"/>
    </source>
</evidence>
<feature type="transmembrane region" description="Helical" evidence="9">
    <location>
        <begin position="44"/>
        <end position="65"/>
    </location>
</feature>
<feature type="transmembrane region" description="Helical" evidence="9">
    <location>
        <begin position="207"/>
        <end position="227"/>
    </location>
</feature>
<keyword evidence="2" id="KW-1003">Cell membrane</keyword>